<dbReference type="AlphaFoldDB" id="A0A8J6YWV0"/>
<evidence type="ECO:0000259" key="1">
    <source>
        <dbReference type="Pfam" id="PF01755"/>
    </source>
</evidence>
<organism evidence="2 3">
    <name type="scientific">Phaeovibrio sulfidiphilus</name>
    <dbReference type="NCBI Taxonomy" id="1220600"/>
    <lineage>
        <taxon>Bacteria</taxon>
        <taxon>Pseudomonadati</taxon>
        <taxon>Pseudomonadota</taxon>
        <taxon>Alphaproteobacteria</taxon>
        <taxon>Rhodospirillales</taxon>
        <taxon>Rhodospirillaceae</taxon>
        <taxon>Phaeovibrio</taxon>
    </lineage>
</organism>
<evidence type="ECO:0000313" key="2">
    <source>
        <dbReference type="EMBL" id="MBE1237934.1"/>
    </source>
</evidence>
<accession>A0A8J6YWV0</accession>
<gene>
    <name evidence="2" type="ORF">IHV25_09795</name>
</gene>
<dbReference type="RefSeq" id="WP_192534949.1">
    <property type="nucleotide sequence ID" value="NZ_JACZHT010000009.1"/>
</dbReference>
<reference evidence="2" key="1">
    <citation type="submission" date="2020-10" db="EMBL/GenBank/DDBJ databases">
        <title>Genome sequence of the unusual species of purple photosynthetic bacteria, Phaeovibrio sulfidiphilus DSM 23193, type strain.</title>
        <authorList>
            <person name="Kyndt J.A."/>
            <person name="Meyer T.E."/>
        </authorList>
    </citation>
    <scope>NUCLEOTIDE SEQUENCE</scope>
    <source>
        <strain evidence="2">DSM 23193</strain>
    </source>
</reference>
<proteinExistence type="predicted"/>
<evidence type="ECO:0000313" key="3">
    <source>
        <dbReference type="Proteomes" id="UP000631034"/>
    </source>
</evidence>
<dbReference type="InterPro" id="IPR002654">
    <property type="entry name" value="Glyco_trans_25"/>
</dbReference>
<name>A0A8J6YWV0_9PROT</name>
<sequence length="256" mass="29500">MTVPLYIVSLPRSTERRELMRSELERLGLSATFVDGITPDELTPEQIARYDRKRALGIYGLDLLPSEKACIMAHERALRTALADGHDCAVILEDDIRLDDTFPAVLACLGGPDAPLRDRWDVIRLDTSRKSSVPRAAARSRTRADLPGGRTLYRLDTHVLGAMGYLVTREGIRKILAFQDRYFMPFDQMMDRFWENGIDPFVVLPPVLSHRDELSSDVGERSLDRHKTASRWTRWRRRVNRWKDSVGKRLHRLRHP</sequence>
<dbReference type="Proteomes" id="UP000631034">
    <property type="component" value="Unassembled WGS sequence"/>
</dbReference>
<dbReference type="EMBL" id="JACZHT010000009">
    <property type="protein sequence ID" value="MBE1237934.1"/>
    <property type="molecule type" value="Genomic_DNA"/>
</dbReference>
<comment type="caution">
    <text evidence="2">The sequence shown here is derived from an EMBL/GenBank/DDBJ whole genome shotgun (WGS) entry which is preliminary data.</text>
</comment>
<feature type="domain" description="Glycosyl transferase family 25" evidence="1">
    <location>
        <begin position="4"/>
        <end position="190"/>
    </location>
</feature>
<dbReference type="Pfam" id="PF01755">
    <property type="entry name" value="Glyco_transf_25"/>
    <property type="match status" value="1"/>
</dbReference>
<keyword evidence="3" id="KW-1185">Reference proteome</keyword>
<dbReference type="CDD" id="cd06532">
    <property type="entry name" value="Glyco_transf_25"/>
    <property type="match status" value="1"/>
</dbReference>
<protein>
    <submittedName>
        <fullName evidence="2">Glycosyltransferase family 25 protein</fullName>
    </submittedName>
</protein>